<keyword evidence="4" id="KW-0378">Hydrolase</keyword>
<reference evidence="4" key="1">
    <citation type="submission" date="2018-07" db="EMBL/GenBank/DDBJ databases">
        <authorList>
            <consortium name="Genoscope - CEA"/>
            <person name="William W."/>
        </authorList>
    </citation>
    <scope>NUCLEOTIDE SEQUENCE</scope>
    <source>
        <strain evidence="4">IK1</strain>
    </source>
</reference>
<proteinExistence type="inferred from homology"/>
<dbReference type="PANTHER" id="PTHR43002">
    <property type="entry name" value="GLYCOGEN DEBRANCHING ENZYME"/>
    <property type="match status" value="1"/>
</dbReference>
<dbReference type="SUPFAM" id="SSF81296">
    <property type="entry name" value="E set domains"/>
    <property type="match status" value="1"/>
</dbReference>
<dbReference type="InterPro" id="IPR048644">
    <property type="entry name" value="Isoamylase_C"/>
</dbReference>
<feature type="compositionally biased region" description="Basic and acidic residues" evidence="2">
    <location>
        <begin position="523"/>
        <end position="533"/>
    </location>
</feature>
<dbReference type="CDD" id="cd11326">
    <property type="entry name" value="AmyAc_Glg_debranch"/>
    <property type="match status" value="1"/>
</dbReference>
<comment type="similarity">
    <text evidence="1">Belongs to the glycosyl hydrolase 13 family.</text>
</comment>
<protein>
    <submittedName>
        <fullName evidence="4">Glycogen operon protein GlgX homolog</fullName>
        <ecNumber evidence="4">3.2.1.-</ecNumber>
    </submittedName>
</protein>
<organism evidence="4">
    <name type="scientific">uncultured Spirochaetota bacterium</name>
    <dbReference type="NCBI Taxonomy" id="460511"/>
    <lineage>
        <taxon>Bacteria</taxon>
        <taxon>Pseudomonadati</taxon>
        <taxon>Spirochaetota</taxon>
        <taxon>environmental samples</taxon>
    </lineage>
</organism>
<dbReference type="SMART" id="SM00642">
    <property type="entry name" value="Aamy"/>
    <property type="match status" value="1"/>
</dbReference>
<evidence type="ECO:0000313" key="4">
    <source>
        <dbReference type="EMBL" id="VBB39264.1"/>
    </source>
</evidence>
<dbReference type="InterPro" id="IPR004193">
    <property type="entry name" value="Glyco_hydro_13_N"/>
</dbReference>
<feature type="domain" description="Glycosyl hydrolase family 13 catalytic" evidence="3">
    <location>
        <begin position="176"/>
        <end position="624"/>
    </location>
</feature>
<dbReference type="AlphaFoldDB" id="A0A652ZU07"/>
<feature type="region of interest" description="Disordered" evidence="2">
    <location>
        <begin position="523"/>
        <end position="552"/>
    </location>
</feature>
<evidence type="ECO:0000259" key="3">
    <source>
        <dbReference type="SMART" id="SM00642"/>
    </source>
</evidence>
<dbReference type="InterPro" id="IPR014756">
    <property type="entry name" value="Ig_E-set"/>
</dbReference>
<dbReference type="SUPFAM" id="SSF51445">
    <property type="entry name" value="(Trans)glycosidases"/>
    <property type="match status" value="1"/>
</dbReference>
<dbReference type="SUPFAM" id="SSF51011">
    <property type="entry name" value="Glycosyl hydrolase domain"/>
    <property type="match status" value="1"/>
</dbReference>
<dbReference type="InterPro" id="IPR006047">
    <property type="entry name" value="GH13_cat_dom"/>
</dbReference>
<dbReference type="Gene3D" id="3.20.20.80">
    <property type="entry name" value="Glycosidases"/>
    <property type="match status" value="1"/>
</dbReference>
<evidence type="ECO:0000256" key="1">
    <source>
        <dbReference type="ARBA" id="ARBA00008061"/>
    </source>
</evidence>
<accession>A0A652ZU07</accession>
<dbReference type="EMBL" id="UPXP01000011">
    <property type="protein sequence ID" value="VBB39264.1"/>
    <property type="molecule type" value="Genomic_DNA"/>
</dbReference>
<dbReference type="InterPro" id="IPR017853">
    <property type="entry name" value="GH"/>
</dbReference>
<dbReference type="Pfam" id="PF00128">
    <property type="entry name" value="Alpha-amylase"/>
    <property type="match status" value="1"/>
</dbReference>
<name>A0A652ZU07_9SPIR</name>
<gene>
    <name evidence="4" type="primary">glgX</name>
    <name evidence="4" type="ORF">TRIP_E190182</name>
</gene>
<dbReference type="GO" id="GO:0004553">
    <property type="term" value="F:hydrolase activity, hydrolyzing O-glycosyl compounds"/>
    <property type="evidence" value="ECO:0007669"/>
    <property type="project" value="InterPro"/>
</dbReference>
<dbReference type="Pfam" id="PF21331">
    <property type="entry name" value="Isoamylase_C"/>
    <property type="match status" value="1"/>
</dbReference>
<dbReference type="GO" id="GO:0005975">
    <property type="term" value="P:carbohydrate metabolic process"/>
    <property type="evidence" value="ECO:0007669"/>
    <property type="project" value="InterPro"/>
</dbReference>
<dbReference type="Gene3D" id="2.60.40.1180">
    <property type="entry name" value="Golgi alpha-mannosidase II"/>
    <property type="match status" value="1"/>
</dbReference>
<keyword evidence="4" id="KW-0326">Glycosidase</keyword>
<dbReference type="InterPro" id="IPR013783">
    <property type="entry name" value="Ig-like_fold"/>
</dbReference>
<dbReference type="InterPro" id="IPR013780">
    <property type="entry name" value="Glyco_hydro_b"/>
</dbReference>
<dbReference type="EC" id="3.2.1.-" evidence="4"/>
<dbReference type="Pfam" id="PF02922">
    <property type="entry name" value="CBM_48"/>
    <property type="match status" value="1"/>
</dbReference>
<feature type="region of interest" description="Disordered" evidence="2">
    <location>
        <begin position="187"/>
        <end position="207"/>
    </location>
</feature>
<dbReference type="InterPro" id="IPR044505">
    <property type="entry name" value="GlgX_Isoamylase_N_E_set"/>
</dbReference>
<evidence type="ECO:0000256" key="2">
    <source>
        <dbReference type="SAM" id="MobiDB-lite"/>
    </source>
</evidence>
<dbReference type="CDD" id="cd02856">
    <property type="entry name" value="E_set_GDE_Isoamylase_N"/>
    <property type="match status" value="1"/>
</dbReference>
<sequence length="757" mass="84539">MSNIAVPTEPSLEPGNPLSIGAFPGPEGVSFSVFSRNARAMTLCLYDTIHESAPSHQFRLDPLTNKTGDMWHCHVRGLKPGALYLWRADGPYEPSAGQRFNVNRGLIDPYARALTNGTWNLSGALGYDPASPEADLSFSAHRDDALLPKCVVVDDDFDWQNDAPLNYPLKDCIIYETHVRGLTRGLLRPAGQKNPSPRPLSAGGGPEARAVLPPGVDAVEHPGTYRGVAEMIGYFKKLGITSLEFLPLHEFDSVERFRRNPKTGALLRNYWGYSPLAFFAPKAGYAYRDGEAHDQGDPSFPVREFKYMVRELHKAGIEVILDVVFNHTAEGNELGPTLSFRGLDNSIYYMLDADKRRYKNYSGCGNTLNCNHPVMRSLIQDCLRYWVVQMHVDGFRFDLGSILGRDSSGKLLENPPVIESIAEEPLLRNTKIIAEAWDAGGAYQVGSFPGGRWAEWNDKYRDDVRRFWRGEKAGALHLATRITGSSDLFLRDGRKPFHSINFVTAHDGFTLNDLVSYLRKHNEENGEDNRDGAEENWSQNFGVEGPTEDPHIGAKRSRQLRNFMATLLLSIGTPMVLGGDEIGRSQGGNNNAYCQDNEISWYDWNDAPRSRELLDFFSRLVAFRKAHPAFRRPEFFTGQDRDSNKLPDITWYDERGLPPDWSSLNHTLAAMIDGSAQETGEQNDDDFYLMFNASAHGILFSIPKHPRGLSWHGVLDTGAQGAKSILSVDEARRNPPEGRTYALAPRSMVLLAAPRSS</sequence>
<dbReference type="Gene3D" id="2.60.40.10">
    <property type="entry name" value="Immunoglobulins"/>
    <property type="match status" value="1"/>
</dbReference>